<proteinExistence type="predicted"/>
<accession>A0A4Y1RM12</accession>
<evidence type="ECO:0000313" key="1">
    <source>
        <dbReference type="EMBL" id="BBH04927.1"/>
    </source>
</evidence>
<name>A0A4Y1RM12_PRUDU</name>
<feature type="non-terminal residue" evidence="1">
    <location>
        <position position="1"/>
    </location>
</feature>
<reference evidence="1" key="1">
    <citation type="journal article" date="2019" name="Science">
        <title>Mutation of a bHLH transcription factor allowed almond domestication.</title>
        <authorList>
            <person name="Sanchez-Perez R."/>
            <person name="Pavan S."/>
            <person name="Mazzeo R."/>
            <person name="Moldovan C."/>
            <person name="Aiese Cigliano R."/>
            <person name="Del Cueto J."/>
            <person name="Ricciardi F."/>
            <person name="Lotti C."/>
            <person name="Ricciardi L."/>
            <person name="Dicenta F."/>
            <person name="Lopez-Marques R.L."/>
            <person name="Lindberg Moller B."/>
        </authorList>
    </citation>
    <scope>NUCLEOTIDE SEQUENCE</scope>
</reference>
<dbReference type="AlphaFoldDB" id="A0A4Y1RM12"/>
<gene>
    <name evidence="1" type="ORF">Prudu_016185</name>
</gene>
<organism evidence="1">
    <name type="scientific">Prunus dulcis</name>
    <name type="common">Almond</name>
    <name type="synonym">Amygdalus dulcis</name>
    <dbReference type="NCBI Taxonomy" id="3755"/>
    <lineage>
        <taxon>Eukaryota</taxon>
        <taxon>Viridiplantae</taxon>
        <taxon>Streptophyta</taxon>
        <taxon>Embryophyta</taxon>
        <taxon>Tracheophyta</taxon>
        <taxon>Spermatophyta</taxon>
        <taxon>Magnoliopsida</taxon>
        <taxon>eudicotyledons</taxon>
        <taxon>Gunneridae</taxon>
        <taxon>Pentapetalae</taxon>
        <taxon>rosids</taxon>
        <taxon>fabids</taxon>
        <taxon>Rosales</taxon>
        <taxon>Rosaceae</taxon>
        <taxon>Amygdaloideae</taxon>
        <taxon>Amygdaleae</taxon>
        <taxon>Prunus</taxon>
    </lineage>
</organism>
<sequence length="227" mass="25759">SISEYNNAKTCLGWAKIWVGFGIALEPQQQQQQRQQHYASLSLSLKINLTELEEFVIVLDKVGLPPNLAAGVIANASSKFQTGLNWFNQALFKGGYLNQITLCDEISNARYHFLCLISSEDFNLEYLTPISLIPRDNFTRKSSSLVYASTNNLDRDLHLQSKKQILLDITRKYSSGQNDHKRKLKHSILDMQMDETVETVLDSVKWDNRGLAVAIVVRKRQPTASEN</sequence>
<protein>
    <submittedName>
        <fullName evidence="1">HISIE histidine biosynthesis bifunctional protein</fullName>
    </submittedName>
</protein>
<dbReference type="EMBL" id="AP019302">
    <property type="protein sequence ID" value="BBH04927.1"/>
    <property type="molecule type" value="Genomic_DNA"/>
</dbReference>